<keyword evidence="3" id="KW-1185">Reference proteome</keyword>
<evidence type="ECO:0000313" key="2">
    <source>
        <dbReference type="EMBL" id="MBD8024177.1"/>
    </source>
</evidence>
<proteinExistence type="predicted"/>
<protein>
    <submittedName>
        <fullName evidence="2">DUF2087 domain-containing protein</fullName>
    </submittedName>
</protein>
<organism evidence="2 3">
    <name type="scientific">Microbacterium gallinarum</name>
    <dbReference type="NCBI Taxonomy" id="2762209"/>
    <lineage>
        <taxon>Bacteria</taxon>
        <taxon>Bacillati</taxon>
        <taxon>Actinomycetota</taxon>
        <taxon>Actinomycetes</taxon>
        <taxon>Micrococcales</taxon>
        <taxon>Microbacteriaceae</taxon>
        <taxon>Microbacterium</taxon>
    </lineage>
</organism>
<feature type="domain" description="DUF2087" evidence="1">
    <location>
        <begin position="66"/>
        <end position="134"/>
    </location>
</feature>
<dbReference type="EMBL" id="JACSPM010000003">
    <property type="protein sequence ID" value="MBD8024177.1"/>
    <property type="molecule type" value="Genomic_DNA"/>
</dbReference>
<dbReference type="Proteomes" id="UP000602532">
    <property type="component" value="Unassembled WGS sequence"/>
</dbReference>
<gene>
    <name evidence="2" type="ORF">H9622_11315</name>
</gene>
<dbReference type="InterPro" id="IPR018656">
    <property type="entry name" value="DUF2087"/>
</dbReference>
<evidence type="ECO:0000259" key="1">
    <source>
        <dbReference type="Pfam" id="PF09860"/>
    </source>
</evidence>
<name>A0ABR8X505_9MICO</name>
<sequence length="140" mass="15437">MAEAMAGPPLTTARRERAVARLAELGLVRETDDGLVFADTLLRGILTDSPVVKATGPARFLDGAGRIDRFPVHDSDRRELLAWVVAQAFEPGEVLSEKQTNERLVRFTDDVAVLRRYLVDVELLERTRSGSEYALVGSEA</sequence>
<accession>A0ABR8X505</accession>
<reference evidence="2 3" key="1">
    <citation type="submission" date="2020-08" db="EMBL/GenBank/DDBJ databases">
        <title>A Genomic Blueprint of the Chicken Gut Microbiome.</title>
        <authorList>
            <person name="Gilroy R."/>
            <person name="Ravi A."/>
            <person name="Getino M."/>
            <person name="Pursley I."/>
            <person name="Horton D.L."/>
            <person name="Alikhan N.-F."/>
            <person name="Baker D."/>
            <person name="Gharbi K."/>
            <person name="Hall N."/>
            <person name="Watson M."/>
            <person name="Adriaenssens E.M."/>
            <person name="Foster-Nyarko E."/>
            <person name="Jarju S."/>
            <person name="Secka A."/>
            <person name="Antonio M."/>
            <person name="Oren A."/>
            <person name="Chaudhuri R."/>
            <person name="La Ragione R.M."/>
            <person name="Hildebrand F."/>
            <person name="Pallen M.J."/>
        </authorList>
    </citation>
    <scope>NUCLEOTIDE SEQUENCE [LARGE SCALE GENOMIC DNA]</scope>
    <source>
        <strain evidence="2 3">Sa1CUA4</strain>
    </source>
</reference>
<comment type="caution">
    <text evidence="2">The sequence shown here is derived from an EMBL/GenBank/DDBJ whole genome shotgun (WGS) entry which is preliminary data.</text>
</comment>
<evidence type="ECO:0000313" key="3">
    <source>
        <dbReference type="Proteomes" id="UP000602532"/>
    </source>
</evidence>
<dbReference type="Pfam" id="PF09860">
    <property type="entry name" value="DUF2087"/>
    <property type="match status" value="1"/>
</dbReference>